<dbReference type="EMBL" id="LAZR01013129">
    <property type="protein sequence ID" value="KKM23415.1"/>
    <property type="molecule type" value="Genomic_DNA"/>
</dbReference>
<dbReference type="InterPro" id="IPR008929">
    <property type="entry name" value="Chondroitin_lyas"/>
</dbReference>
<comment type="caution">
    <text evidence="1">The sequence shown here is derived from an EMBL/GenBank/DDBJ whole genome shotgun (WGS) entry which is preliminary data.</text>
</comment>
<accession>A0A0F9L747</accession>
<evidence type="ECO:0000313" key="1">
    <source>
        <dbReference type="EMBL" id="KKM23415.1"/>
    </source>
</evidence>
<dbReference type="Gene3D" id="1.50.10.100">
    <property type="entry name" value="Chondroitin AC/alginate lyase"/>
    <property type="match status" value="1"/>
</dbReference>
<proteinExistence type="predicted"/>
<protein>
    <submittedName>
        <fullName evidence="1">Uncharacterized protein</fullName>
    </submittedName>
</protein>
<dbReference type="AlphaFoldDB" id="A0A0F9L747"/>
<organism evidence="1">
    <name type="scientific">marine sediment metagenome</name>
    <dbReference type="NCBI Taxonomy" id="412755"/>
    <lineage>
        <taxon>unclassified sequences</taxon>
        <taxon>metagenomes</taxon>
        <taxon>ecological metagenomes</taxon>
    </lineage>
</organism>
<sequence>MTTIRDELIASAREMPEVFPDAEPANWRRVAEAAVEGELLFYGTEPIGVGRREIDWSGGHRGHQEWRAQLNRFQQLDPLRWAYRRTGRNEIDALPRDY</sequence>
<gene>
    <name evidence="1" type="ORF">LCGC14_1615470</name>
</gene>
<feature type="non-terminal residue" evidence="1">
    <location>
        <position position="98"/>
    </location>
</feature>
<name>A0A0F9L747_9ZZZZ</name>
<reference evidence="1" key="1">
    <citation type="journal article" date="2015" name="Nature">
        <title>Complex archaea that bridge the gap between prokaryotes and eukaryotes.</title>
        <authorList>
            <person name="Spang A."/>
            <person name="Saw J.H."/>
            <person name="Jorgensen S.L."/>
            <person name="Zaremba-Niedzwiedzka K."/>
            <person name="Martijn J."/>
            <person name="Lind A.E."/>
            <person name="van Eijk R."/>
            <person name="Schleper C."/>
            <person name="Guy L."/>
            <person name="Ettema T.J."/>
        </authorList>
    </citation>
    <scope>NUCLEOTIDE SEQUENCE</scope>
</reference>